<dbReference type="SMART" id="SM00028">
    <property type="entry name" value="TPR"/>
    <property type="match status" value="6"/>
</dbReference>
<accession>A0A0P0J8H6</accession>
<evidence type="ECO:0000313" key="3">
    <source>
        <dbReference type="Proteomes" id="UP000065734"/>
    </source>
</evidence>
<feature type="repeat" description="TPR" evidence="1">
    <location>
        <begin position="143"/>
        <end position="176"/>
    </location>
</feature>
<keyword evidence="3" id="KW-1185">Reference proteome</keyword>
<dbReference type="InterPro" id="IPR019734">
    <property type="entry name" value="TPR_rpt"/>
</dbReference>
<protein>
    <submittedName>
        <fullName evidence="2">Lipoprotein NlpI</fullName>
    </submittedName>
</protein>
<dbReference type="PANTHER" id="PTHR44809:SF1">
    <property type="entry name" value="PROTEIN O-MANNOSYL-TRANSFERASE TMTC1"/>
    <property type="match status" value="1"/>
</dbReference>
<name>A0A0P0J8H6_BLAVI</name>
<dbReference type="Pfam" id="PF13181">
    <property type="entry name" value="TPR_8"/>
    <property type="match status" value="1"/>
</dbReference>
<dbReference type="SUPFAM" id="SSF53756">
    <property type="entry name" value="UDP-Glycosyltransferase/glycogen phosphorylase"/>
    <property type="match status" value="1"/>
</dbReference>
<dbReference type="PATRIC" id="fig|1079.6.peg.2231"/>
<feature type="repeat" description="TPR" evidence="1">
    <location>
        <begin position="177"/>
        <end position="210"/>
    </location>
</feature>
<evidence type="ECO:0000313" key="2">
    <source>
        <dbReference type="EMBL" id="CUU42580.1"/>
    </source>
</evidence>
<dbReference type="PANTHER" id="PTHR44809">
    <property type="match status" value="1"/>
</dbReference>
<dbReference type="PROSITE" id="PS50293">
    <property type="entry name" value="TPR_REGION"/>
    <property type="match status" value="1"/>
</dbReference>
<dbReference type="RefSeq" id="WP_082416985.1">
    <property type="nucleotide sequence ID" value="NZ_AP014854.2"/>
</dbReference>
<feature type="repeat" description="TPR" evidence="1">
    <location>
        <begin position="104"/>
        <end position="137"/>
    </location>
</feature>
<dbReference type="KEGG" id="bvr:BVIR_2148"/>
<organism evidence="2 3">
    <name type="scientific">Blastochloris viridis</name>
    <name type="common">Rhodopseudomonas viridis</name>
    <dbReference type="NCBI Taxonomy" id="1079"/>
    <lineage>
        <taxon>Bacteria</taxon>
        <taxon>Pseudomonadati</taxon>
        <taxon>Pseudomonadota</taxon>
        <taxon>Alphaproteobacteria</taxon>
        <taxon>Hyphomicrobiales</taxon>
        <taxon>Blastochloridaceae</taxon>
        <taxon>Blastochloris</taxon>
    </lineage>
</organism>
<dbReference type="InterPro" id="IPR002201">
    <property type="entry name" value="Glyco_trans_9"/>
</dbReference>
<dbReference type="STRING" id="1079.BVIR_2148"/>
<reference evidence="3" key="1">
    <citation type="journal article" date="2016" name="Genome Announc.">
        <title>Revised genome sequence of the purple photosynthetic bacterium Blastochloris viridis.</title>
        <authorList>
            <person name="Liu L.N."/>
            <person name="Faulkner M."/>
            <person name="Liu X."/>
            <person name="Huang F."/>
            <person name="Darby A.C."/>
            <person name="Hall N."/>
        </authorList>
    </citation>
    <scope>NUCLEOTIDE SEQUENCE [LARGE SCALE GENOMIC DNA]</scope>
    <source>
        <strain evidence="3">ATCC 19567 / DSM 133 / F</strain>
    </source>
</reference>
<dbReference type="OrthoDB" id="6193797at2"/>
<sequence>MTPNNDRTGTLPQPSAASGADLAALARACVANPADAAAFASMAAHVAAAATPELAAATVGTVATLWPDNPNLFVSLGLAAIYQEHARDAVAVFRSALQRMPQAPQLYAGLGLALMKNGELDEAIATYGTAATLAPARAVEWLAEANHEMALVLRSRGQFQAAAAAIEQALALRPDWPDAHCNLGLVYRADERLDEAIRCYRRAIELDPCHVIAHSNLGSALREAGRPEEAMAVLHRAIELAPDGMEGYGNLANVMQGLGRIDDARALLDRAISCRPDHPKHALARFNRALLIMLDGDLARGFAEYEWRRNGGQPAFVKRSFATQEWQGEALAGRTILLYAEQGLGDTIQFCRYVPMVEALGARIVLQVHAGLVSLVAAAFPAAVVVANGEPLPPFDCHFPLMSLAWRFGTTLDTVPAEVPYLAVDPAKRAAWQARLSGADGLKVGLVWAGNAKTKHDRQRSLAAAALLPHLPRAGVSLFSLQKDCRPGDEAALAAFGGPVTDLAPLLGDFSDTAAAVSALDLVISVDSAVAHLAGALARPTWVLLPYALDWRWLRERADSPWYPTVRLFRQHAAGDWSDVLAKAGAALHAAARQGAVPPFVRYAPPDAPAGMEVASAA</sequence>
<gene>
    <name evidence="2" type="ORF">BVIRIDIS_15930</name>
</gene>
<dbReference type="GO" id="GO:0016757">
    <property type="term" value="F:glycosyltransferase activity"/>
    <property type="evidence" value="ECO:0007669"/>
    <property type="project" value="InterPro"/>
</dbReference>
<keyword evidence="2" id="KW-0449">Lipoprotein</keyword>
<keyword evidence="1" id="KW-0802">TPR repeat</keyword>
<dbReference type="InterPro" id="IPR011990">
    <property type="entry name" value="TPR-like_helical_dom_sf"/>
</dbReference>
<dbReference type="SUPFAM" id="SSF48452">
    <property type="entry name" value="TPR-like"/>
    <property type="match status" value="1"/>
</dbReference>
<dbReference type="Proteomes" id="UP000065734">
    <property type="component" value="Chromosome I"/>
</dbReference>
<dbReference type="Pfam" id="PF13432">
    <property type="entry name" value="TPR_16"/>
    <property type="match status" value="3"/>
</dbReference>
<feature type="repeat" description="TPR" evidence="1">
    <location>
        <begin position="211"/>
        <end position="244"/>
    </location>
</feature>
<dbReference type="EMBL" id="LN907867">
    <property type="protein sequence ID" value="CUU42580.1"/>
    <property type="molecule type" value="Genomic_DNA"/>
</dbReference>
<proteinExistence type="predicted"/>
<evidence type="ECO:0000256" key="1">
    <source>
        <dbReference type="PROSITE-ProRule" id="PRU00339"/>
    </source>
</evidence>
<dbReference type="InterPro" id="IPR052943">
    <property type="entry name" value="TMTC_O-mannosyl-trnsfr"/>
</dbReference>
<dbReference type="AlphaFoldDB" id="A0A0P0J8H6"/>
<dbReference type="PROSITE" id="PS50005">
    <property type="entry name" value="TPR"/>
    <property type="match status" value="4"/>
</dbReference>
<dbReference type="Gene3D" id="3.40.50.2000">
    <property type="entry name" value="Glycogen Phosphorylase B"/>
    <property type="match status" value="1"/>
</dbReference>
<dbReference type="Pfam" id="PF01075">
    <property type="entry name" value="Glyco_transf_9"/>
    <property type="match status" value="1"/>
</dbReference>
<dbReference type="Gene3D" id="1.25.40.10">
    <property type="entry name" value="Tetratricopeptide repeat domain"/>
    <property type="match status" value="2"/>
</dbReference>